<keyword evidence="7" id="KW-0503">Monooxygenase</keyword>
<dbReference type="InterPro" id="IPR036396">
    <property type="entry name" value="Cyt_P450_sf"/>
</dbReference>
<proteinExistence type="inferred from homology"/>
<dbReference type="Gene3D" id="1.10.630.10">
    <property type="entry name" value="Cytochrome P450"/>
    <property type="match status" value="1"/>
</dbReference>
<keyword evidence="9" id="KW-1185">Reference proteome</keyword>
<name>A0A0C2YD57_HEBCY</name>
<evidence type="ECO:0000256" key="2">
    <source>
        <dbReference type="ARBA" id="ARBA00010617"/>
    </source>
</evidence>
<dbReference type="CDD" id="cd11041">
    <property type="entry name" value="CYP503A1-like"/>
    <property type="match status" value="1"/>
</dbReference>
<dbReference type="InterPro" id="IPR002401">
    <property type="entry name" value="Cyt_P450_E_grp-I"/>
</dbReference>
<evidence type="ECO:0000256" key="3">
    <source>
        <dbReference type="ARBA" id="ARBA00022723"/>
    </source>
</evidence>
<reference evidence="8 9" key="1">
    <citation type="submission" date="2014-04" db="EMBL/GenBank/DDBJ databases">
        <authorList>
            <consortium name="DOE Joint Genome Institute"/>
            <person name="Kuo A."/>
            <person name="Gay G."/>
            <person name="Dore J."/>
            <person name="Kohler A."/>
            <person name="Nagy L.G."/>
            <person name="Floudas D."/>
            <person name="Copeland A."/>
            <person name="Barry K.W."/>
            <person name="Cichocki N."/>
            <person name="Veneault-Fourrey C."/>
            <person name="LaButti K."/>
            <person name="Lindquist E.A."/>
            <person name="Lipzen A."/>
            <person name="Lundell T."/>
            <person name="Morin E."/>
            <person name="Murat C."/>
            <person name="Sun H."/>
            <person name="Tunlid A."/>
            <person name="Henrissat B."/>
            <person name="Grigoriev I.V."/>
            <person name="Hibbett D.S."/>
            <person name="Martin F."/>
            <person name="Nordberg H.P."/>
            <person name="Cantor M.N."/>
            <person name="Hua S.X."/>
        </authorList>
    </citation>
    <scope>NUCLEOTIDE SEQUENCE [LARGE SCALE GENOMIC DNA]</scope>
    <source>
        <strain evidence="9">h7</strain>
    </source>
</reference>
<evidence type="ECO:0000256" key="1">
    <source>
        <dbReference type="ARBA" id="ARBA00001971"/>
    </source>
</evidence>
<dbReference type="PRINTS" id="PR00463">
    <property type="entry name" value="EP450I"/>
</dbReference>
<dbReference type="GO" id="GO:0004497">
    <property type="term" value="F:monooxygenase activity"/>
    <property type="evidence" value="ECO:0007669"/>
    <property type="project" value="UniProtKB-KW"/>
</dbReference>
<evidence type="ECO:0000256" key="7">
    <source>
        <dbReference type="RuleBase" id="RU000461"/>
    </source>
</evidence>
<evidence type="ECO:0008006" key="10">
    <source>
        <dbReference type="Google" id="ProtNLM"/>
    </source>
</evidence>
<keyword evidence="3 6" id="KW-0479">Metal-binding</keyword>
<gene>
    <name evidence="8" type="ORF">M413DRAFT_447338</name>
</gene>
<sequence>MFDLKDLFGALPPSIVDHQLLLVGLGTVSWLIFGYYKGQSRKLTHIPSIGSDIPLFSSFGALNYLLDSRKVINAGVKKWPNAVFKIPDMLQWLVVITESRVIEEIRKAPESVLSFMESLDEALQLEYTLGKHISLNTYHVPLIRAQLTRALPQLVPLVHEEVVDAFNEFIPLTSEWTSVKASETFMDIICRASNRVFVGRPLCRDPDFIALNVQYTIDVFKTGALLRIVPTFLRPLVNKLISNVPRKTDDGLRHLAPLIAARRKQREESSNTDERPLDFLTWLMDEAKGEEATDWYLASRILTVNFTAIHTSSMTFMHAFYYLAAFPEYMTPLREEIEEVIQREGWTKAGIDQMYKLDSFIKESQRLHPLSVVAMQRVAVKDHTFTDGTMVPRGTTLAVALDSVHLNENIYSDPLTFDPFRFVKLKEQDTTGRKFDIVTTSVESLAFGHGRHACPGRYFAACELKVMFAHIVMNYDVKLENENVRPKDLWFVTSCVPNPNAKVLFRKRVL</sequence>
<dbReference type="InterPro" id="IPR001128">
    <property type="entry name" value="Cyt_P450"/>
</dbReference>
<accession>A0A0C2YD57</accession>
<organism evidence="8 9">
    <name type="scientific">Hebeloma cylindrosporum</name>
    <dbReference type="NCBI Taxonomy" id="76867"/>
    <lineage>
        <taxon>Eukaryota</taxon>
        <taxon>Fungi</taxon>
        <taxon>Dikarya</taxon>
        <taxon>Basidiomycota</taxon>
        <taxon>Agaricomycotina</taxon>
        <taxon>Agaricomycetes</taxon>
        <taxon>Agaricomycetidae</taxon>
        <taxon>Agaricales</taxon>
        <taxon>Agaricineae</taxon>
        <taxon>Hymenogastraceae</taxon>
        <taxon>Hebeloma</taxon>
    </lineage>
</organism>
<reference evidence="9" key="2">
    <citation type="submission" date="2015-01" db="EMBL/GenBank/DDBJ databases">
        <title>Evolutionary Origins and Diversification of the Mycorrhizal Mutualists.</title>
        <authorList>
            <consortium name="DOE Joint Genome Institute"/>
            <consortium name="Mycorrhizal Genomics Consortium"/>
            <person name="Kohler A."/>
            <person name="Kuo A."/>
            <person name="Nagy L.G."/>
            <person name="Floudas D."/>
            <person name="Copeland A."/>
            <person name="Barry K.W."/>
            <person name="Cichocki N."/>
            <person name="Veneault-Fourrey C."/>
            <person name="LaButti K."/>
            <person name="Lindquist E.A."/>
            <person name="Lipzen A."/>
            <person name="Lundell T."/>
            <person name="Morin E."/>
            <person name="Murat C."/>
            <person name="Riley R."/>
            <person name="Ohm R."/>
            <person name="Sun H."/>
            <person name="Tunlid A."/>
            <person name="Henrissat B."/>
            <person name="Grigoriev I.V."/>
            <person name="Hibbett D.S."/>
            <person name="Martin F."/>
        </authorList>
    </citation>
    <scope>NUCLEOTIDE SEQUENCE [LARGE SCALE GENOMIC DNA]</scope>
    <source>
        <strain evidence="9">h7</strain>
    </source>
</reference>
<evidence type="ECO:0000313" key="8">
    <source>
        <dbReference type="EMBL" id="KIM38977.1"/>
    </source>
</evidence>
<keyword evidence="5 6" id="KW-0408">Iron</keyword>
<dbReference type="Proteomes" id="UP000053424">
    <property type="component" value="Unassembled WGS sequence"/>
</dbReference>
<dbReference type="STRING" id="686832.A0A0C2YD57"/>
<dbReference type="AlphaFoldDB" id="A0A0C2YD57"/>
<keyword evidence="6 7" id="KW-0349">Heme</keyword>
<dbReference type="SUPFAM" id="SSF48264">
    <property type="entry name" value="Cytochrome P450"/>
    <property type="match status" value="1"/>
</dbReference>
<dbReference type="PROSITE" id="PS00086">
    <property type="entry name" value="CYTOCHROME_P450"/>
    <property type="match status" value="1"/>
</dbReference>
<evidence type="ECO:0000313" key="9">
    <source>
        <dbReference type="Proteomes" id="UP000053424"/>
    </source>
</evidence>
<protein>
    <recommendedName>
        <fullName evidence="10">Cytochrome P450</fullName>
    </recommendedName>
</protein>
<keyword evidence="4 7" id="KW-0560">Oxidoreductase</keyword>
<dbReference type="EMBL" id="KN831787">
    <property type="protein sequence ID" value="KIM38977.1"/>
    <property type="molecule type" value="Genomic_DNA"/>
</dbReference>
<comment type="similarity">
    <text evidence="2 7">Belongs to the cytochrome P450 family.</text>
</comment>
<dbReference type="PANTHER" id="PTHR46206">
    <property type="entry name" value="CYTOCHROME P450"/>
    <property type="match status" value="1"/>
</dbReference>
<evidence type="ECO:0000256" key="6">
    <source>
        <dbReference type="PIRSR" id="PIRSR602401-1"/>
    </source>
</evidence>
<evidence type="ECO:0000256" key="5">
    <source>
        <dbReference type="ARBA" id="ARBA00023004"/>
    </source>
</evidence>
<evidence type="ECO:0000256" key="4">
    <source>
        <dbReference type="ARBA" id="ARBA00023002"/>
    </source>
</evidence>
<comment type="cofactor">
    <cofactor evidence="1 6">
        <name>heme</name>
        <dbReference type="ChEBI" id="CHEBI:30413"/>
    </cofactor>
</comment>
<dbReference type="GO" id="GO:0016705">
    <property type="term" value="F:oxidoreductase activity, acting on paired donors, with incorporation or reduction of molecular oxygen"/>
    <property type="evidence" value="ECO:0007669"/>
    <property type="project" value="InterPro"/>
</dbReference>
<dbReference type="InterPro" id="IPR017972">
    <property type="entry name" value="Cyt_P450_CS"/>
</dbReference>
<dbReference type="HOGENOM" id="CLU_022195_0_2_1"/>
<feature type="binding site" description="axial binding residue" evidence="6">
    <location>
        <position position="454"/>
    </location>
    <ligand>
        <name>heme</name>
        <dbReference type="ChEBI" id="CHEBI:30413"/>
    </ligand>
    <ligandPart>
        <name>Fe</name>
        <dbReference type="ChEBI" id="CHEBI:18248"/>
    </ligandPart>
</feature>
<dbReference type="PRINTS" id="PR00385">
    <property type="entry name" value="P450"/>
</dbReference>
<dbReference type="GO" id="GO:0020037">
    <property type="term" value="F:heme binding"/>
    <property type="evidence" value="ECO:0007669"/>
    <property type="project" value="InterPro"/>
</dbReference>
<dbReference type="GO" id="GO:0005506">
    <property type="term" value="F:iron ion binding"/>
    <property type="evidence" value="ECO:0007669"/>
    <property type="project" value="InterPro"/>
</dbReference>
<dbReference type="OrthoDB" id="1844152at2759"/>
<dbReference type="Pfam" id="PF00067">
    <property type="entry name" value="p450"/>
    <property type="match status" value="1"/>
</dbReference>